<name>A0A1I0SQF4_9NOCA</name>
<dbReference type="PANTHER" id="PTHR43591">
    <property type="entry name" value="METHYLTRANSFERASE"/>
    <property type="match status" value="1"/>
</dbReference>
<feature type="domain" description="Methyltransferase type 11" evidence="1">
    <location>
        <begin position="44"/>
        <end position="143"/>
    </location>
</feature>
<dbReference type="Pfam" id="PF08241">
    <property type="entry name" value="Methyltransf_11"/>
    <property type="match status" value="1"/>
</dbReference>
<sequence length="190" mass="19592">MTDMFVVPRGAAGERGAALMTTTGAPMARRAVDALDPGSAETVLEIGFGPGVAMTLLAAAVPDGLVVGVDPSDLMHRWAGRRNAEAVRAGRVSLLPGSAGALPLSSGSVDAALAIDNLHFWPDPAAGVAELRRVVRRTGRVVIAFTPPSGGPPPGWRALFLDGGFPGVEVRRVQEGMILRARAAVPESDL</sequence>
<dbReference type="GeneID" id="85484593"/>
<evidence type="ECO:0000313" key="2">
    <source>
        <dbReference type="EMBL" id="SFA41712.1"/>
    </source>
</evidence>
<proteinExistence type="predicted"/>
<dbReference type="Proteomes" id="UP000182054">
    <property type="component" value="Unassembled WGS sequence"/>
</dbReference>
<dbReference type="CDD" id="cd02440">
    <property type="entry name" value="AdoMet_MTases"/>
    <property type="match status" value="1"/>
</dbReference>
<dbReference type="EMBL" id="FOJN01000002">
    <property type="protein sequence ID" value="SFA41712.1"/>
    <property type="molecule type" value="Genomic_DNA"/>
</dbReference>
<evidence type="ECO:0000313" key="3">
    <source>
        <dbReference type="Proteomes" id="UP000182054"/>
    </source>
</evidence>
<protein>
    <submittedName>
        <fullName evidence="2">Methyltransferase domain-containing protein</fullName>
    </submittedName>
</protein>
<dbReference type="GO" id="GO:0032259">
    <property type="term" value="P:methylation"/>
    <property type="evidence" value="ECO:0007669"/>
    <property type="project" value="UniProtKB-KW"/>
</dbReference>
<dbReference type="AlphaFoldDB" id="A0A1I0SQF4"/>
<dbReference type="Gene3D" id="3.40.50.150">
    <property type="entry name" value="Vaccinia Virus protein VP39"/>
    <property type="match status" value="1"/>
</dbReference>
<reference evidence="2 3" key="1">
    <citation type="submission" date="2016-10" db="EMBL/GenBank/DDBJ databases">
        <authorList>
            <person name="de Groot N.N."/>
        </authorList>
    </citation>
    <scope>NUCLEOTIDE SEQUENCE [LARGE SCALE GENOMIC DNA]</scope>
    <source>
        <strain evidence="2 3">DSM 44908</strain>
    </source>
</reference>
<evidence type="ECO:0000259" key="1">
    <source>
        <dbReference type="Pfam" id="PF08241"/>
    </source>
</evidence>
<dbReference type="RefSeq" id="WP_082895048.1">
    <property type="nucleotide sequence ID" value="NZ_FOJN01000002.1"/>
</dbReference>
<dbReference type="InterPro" id="IPR029063">
    <property type="entry name" value="SAM-dependent_MTases_sf"/>
</dbReference>
<dbReference type="PANTHER" id="PTHR43591:SF24">
    <property type="entry name" value="2-METHOXY-6-POLYPRENYL-1,4-BENZOQUINOL METHYLASE, MITOCHONDRIAL"/>
    <property type="match status" value="1"/>
</dbReference>
<organism evidence="2 3">
    <name type="scientific">Rhodococcoides kroppenstedtii</name>
    <dbReference type="NCBI Taxonomy" id="293050"/>
    <lineage>
        <taxon>Bacteria</taxon>
        <taxon>Bacillati</taxon>
        <taxon>Actinomycetota</taxon>
        <taxon>Actinomycetes</taxon>
        <taxon>Mycobacteriales</taxon>
        <taxon>Nocardiaceae</taxon>
        <taxon>Rhodococcoides</taxon>
    </lineage>
</organism>
<dbReference type="InterPro" id="IPR013216">
    <property type="entry name" value="Methyltransf_11"/>
</dbReference>
<keyword evidence="2" id="KW-0808">Transferase</keyword>
<accession>A0A1I0SQF4</accession>
<dbReference type="GO" id="GO:0008757">
    <property type="term" value="F:S-adenosylmethionine-dependent methyltransferase activity"/>
    <property type="evidence" value="ECO:0007669"/>
    <property type="project" value="InterPro"/>
</dbReference>
<dbReference type="SUPFAM" id="SSF53335">
    <property type="entry name" value="S-adenosyl-L-methionine-dependent methyltransferases"/>
    <property type="match status" value="1"/>
</dbReference>
<gene>
    <name evidence="2" type="ORF">SAMN05444374_102117</name>
</gene>
<dbReference type="OrthoDB" id="65624at2"/>
<keyword evidence="2" id="KW-0489">Methyltransferase</keyword>